<dbReference type="Gene3D" id="3.40.50.300">
    <property type="entry name" value="P-loop containing nucleotide triphosphate hydrolases"/>
    <property type="match status" value="1"/>
</dbReference>
<gene>
    <name evidence="2" type="primary">NOA1</name>
    <name evidence="2" type="ORF">TSPGSL018_24744</name>
</gene>
<dbReference type="InterPro" id="IPR006073">
    <property type="entry name" value="GTP-bd"/>
</dbReference>
<dbReference type="GO" id="GO:0005525">
    <property type="term" value="F:GTP binding"/>
    <property type="evidence" value="ECO:0007669"/>
    <property type="project" value="InterPro"/>
</dbReference>
<dbReference type="EMBL" id="GBEZ01025119">
    <property type="protein sequence ID" value="JAC61933.1"/>
    <property type="molecule type" value="Transcribed_RNA"/>
</dbReference>
<feature type="domain" description="G" evidence="1">
    <location>
        <begin position="259"/>
        <end position="332"/>
    </location>
</feature>
<organism evidence="2">
    <name type="scientific">Tetraselmis sp. GSL018</name>
    <dbReference type="NCBI Taxonomy" id="582737"/>
    <lineage>
        <taxon>Eukaryota</taxon>
        <taxon>Viridiplantae</taxon>
        <taxon>Chlorophyta</taxon>
        <taxon>core chlorophytes</taxon>
        <taxon>Chlorodendrophyceae</taxon>
        <taxon>Chlorodendrales</taxon>
        <taxon>Chlorodendraceae</taxon>
        <taxon>Tetraselmis</taxon>
    </lineage>
</organism>
<dbReference type="SMR" id="A0A061QQD4"/>
<accession>A0A061QQD4</accession>
<protein>
    <submittedName>
        <fullName evidence="2">Nitric-oxide synthase, plant</fullName>
    </submittedName>
</protein>
<dbReference type="Pfam" id="PF01926">
    <property type="entry name" value="MMR_HSR1"/>
    <property type="match status" value="1"/>
</dbReference>
<evidence type="ECO:0000259" key="1">
    <source>
        <dbReference type="Pfam" id="PF01926"/>
    </source>
</evidence>
<proteinExistence type="predicted"/>
<evidence type="ECO:0000313" key="2">
    <source>
        <dbReference type="EMBL" id="JAC61933.1"/>
    </source>
</evidence>
<dbReference type="AlphaFoldDB" id="A0A061QQD4"/>
<dbReference type="PANTHER" id="PTHR47569:SF2">
    <property type="entry name" value="NO-ASSOCIATED PROTEIN 1, CHLOROPLASTIC_MITOCHONDRIAL"/>
    <property type="match status" value="1"/>
</dbReference>
<dbReference type="CDD" id="cd01855">
    <property type="entry name" value="YqeH"/>
    <property type="match status" value="1"/>
</dbReference>
<sequence>MLQNSTCLCLRKSFDVSRPLRIWETPTRICFRVLTRWKNTRANLNRQRQQQRTASRFSRQTPLCSSEFTDEERTKASVKGNCYGCGQPIQFDFPDSAGYIPREQYLIKARHRQLNTALCHRCVALTHGEMVPGVEDFSLRDAENRPRILLTPEQLRDQLGGLRKQHTVVVMLVDLLDASGSFLGRVRNLVGKNPVMLIGTKVDLLPKGTAPEDVEGWLADTAAHKRLNVIGVKAVSSRTGQGVPAAVAAIRKERKGRDVYVIGAANVGKSAFVRALLKDMGSMSSMQFDPAAMQIARRAPTESAMPGTTLSKIPLRCFASGGSLYDTPGLHIHHRLPHLLTPDELKEIHPRRRLTAYLAPPVETAPGASEGSATYLWGGLVRIDVVEAPAGTQLAFYGPPVMKAYALPLLGPEDEIDVCDGSDDEPAGREGAPGVADEGADYEEMEGGDEPLFGVASTKRRGGLRLARTLELKTTGRIEAVCDLAVSGLAGWVSVVGTNRRSRSIAIRVFVPPGVEVFMRPPMPVPNPIAQQRRRKKPLARPSY</sequence>
<dbReference type="SUPFAM" id="SSF52540">
    <property type="entry name" value="P-loop containing nucleoside triphosphate hydrolases"/>
    <property type="match status" value="1"/>
</dbReference>
<reference evidence="2" key="1">
    <citation type="submission" date="2014-05" db="EMBL/GenBank/DDBJ databases">
        <title>The transcriptome of the halophilic microalga Tetraselmis sp. GSL018 isolated from the Great Salt Lake, Utah.</title>
        <authorList>
            <person name="Jinkerson R.E."/>
            <person name="D'Adamo S."/>
            <person name="Posewitz M.C."/>
        </authorList>
    </citation>
    <scope>NUCLEOTIDE SEQUENCE</scope>
    <source>
        <strain evidence="2">GSL018</strain>
    </source>
</reference>
<dbReference type="GO" id="GO:0003924">
    <property type="term" value="F:GTPase activity"/>
    <property type="evidence" value="ECO:0007669"/>
    <property type="project" value="InterPro"/>
</dbReference>
<dbReference type="PANTHER" id="PTHR47569">
    <property type="entry name" value="NO-ASSOCIATED PROTEIN 1, CHLOROPLASTIC/MITOCHONDRIAL"/>
    <property type="match status" value="1"/>
</dbReference>
<dbReference type="InterPro" id="IPR027417">
    <property type="entry name" value="P-loop_NTPase"/>
</dbReference>
<dbReference type="InterPro" id="IPR044229">
    <property type="entry name" value="NOA1"/>
</dbReference>
<name>A0A061QQD4_9CHLO</name>